<proteinExistence type="predicted"/>
<evidence type="ECO:0000259" key="3">
    <source>
        <dbReference type="Pfam" id="PF13960"/>
    </source>
</evidence>
<dbReference type="InterPro" id="IPR025312">
    <property type="entry name" value="DUF4216"/>
</dbReference>
<protein>
    <submittedName>
        <fullName evidence="4">Uncharacterized protein</fullName>
    </submittedName>
</protein>
<reference evidence="4 5" key="1">
    <citation type="journal article" date="2023" name="Life. Sci Alliance">
        <title>Evolutionary insights into 3D genome organization and epigenetic landscape of Vigna mungo.</title>
        <authorList>
            <person name="Junaid A."/>
            <person name="Singh B."/>
            <person name="Bhatia S."/>
        </authorList>
    </citation>
    <scope>NUCLEOTIDE SEQUENCE [LARGE SCALE GENOMIC DNA]</scope>
    <source>
        <strain evidence="4">Urdbean</strain>
    </source>
</reference>
<evidence type="ECO:0000259" key="2">
    <source>
        <dbReference type="Pfam" id="PF13952"/>
    </source>
</evidence>
<dbReference type="PANTHER" id="PTHR10775">
    <property type="entry name" value="OS08G0208400 PROTEIN"/>
    <property type="match status" value="1"/>
</dbReference>
<feature type="domain" description="DUF4216" evidence="2">
    <location>
        <begin position="864"/>
        <end position="932"/>
    </location>
</feature>
<dbReference type="Pfam" id="PF02992">
    <property type="entry name" value="Transposase_21"/>
    <property type="match status" value="1"/>
</dbReference>
<sequence>MDDAPPNRSWMYDRCYRGKGALKESFCDCTKILNERLVKVHLYKNSFKPNYLIWEDHGETFPEVDVEKDVTLRGVETSGEPNEQVMTMEDMVHDALLERQPFQASNSSNMEEAPNEETQRFYNLLLEANTPLYEGASDSTLSMCVRLLACKSNWNIPIQCLDFFAKMLLDATPIKFGLPKSYYDAKKIVSKLGLQSQRIDCCVDDCMLFYDNEYGKNDGALVECKFCGKPRYKQHKTGASSKQQVPVKSMFYLPIIPRLQRMYASKETTTEMTWHHHNRLSNGVLRHPCDGEVWKHFDRIHPDFAIEPHNLRLGLCSDGFNPYVQASNIAYSCWPVIVTPYNLPPEMCMSKPYMFLTCLIPGPFNPKVGIDVFLEPLINDLKKLWSGVQTYDISRRQNFITRVMLMWTINDFLAYGMLSGRSTHFKLACPHCMEHSKAFRLYHGRKNSSFDSHRRFLPNDHAFRRNKNAFKKGKVDMEDTPPYLTGIEVWNRVNGYPKVTENGARTIDGYGQWHNWTKRSIFWDLPYWKDNLLRHNLDFMHIEKNFFDNIFNTVMNVNGKSKDNEKARMDIALYCRQKDLEFKTHTNGKMYKPKANYTLSVNQSKQVCHWLKDLRMPDGYCSNLSRCVDANRGKVFGMKSHDCHVFMECLLPIVFSSLAAHVLNPIIEVSNFFRDLCSTTLNKDNLQKMEENIPFILCKMEIIFPPSFFDSMEHLPIHLPYEARLGGPVQYRWMYPFERFMGYAKRSVKNKARVEGSICASYLHKETTHFCSHYFKNFMLTPQTNRNEVDIEIERTTLSVFDQGGRHSGRESTHWLSDQELRSAHVHVHNDPLSERNQHLRDLSLGLTEGGEDDFYGLIKNIYELEYNTSTIDKKIVLFYCDWFDPSRTYGIVDIRMDKRYVLFDPFIIAHNVEQVYYVPYPASRTDKRGWCVAIKTKPRGRIDSNEVESEVAYQVEEMSHVNDIIEVEEVIRLQDIKAGLEEVDPNVPSVEGYMDEETSESEQECSEEGQSQDEDEDSFHTSSSD</sequence>
<feature type="domain" description="DUF4218" evidence="3">
    <location>
        <begin position="676"/>
        <end position="779"/>
    </location>
</feature>
<dbReference type="Pfam" id="PF13952">
    <property type="entry name" value="DUF4216"/>
    <property type="match status" value="1"/>
</dbReference>
<dbReference type="EMBL" id="CP144692">
    <property type="protein sequence ID" value="WVY98459.1"/>
    <property type="molecule type" value="Genomic_DNA"/>
</dbReference>
<organism evidence="4 5">
    <name type="scientific">Vigna mungo</name>
    <name type="common">Black gram</name>
    <name type="synonym">Phaseolus mungo</name>
    <dbReference type="NCBI Taxonomy" id="3915"/>
    <lineage>
        <taxon>Eukaryota</taxon>
        <taxon>Viridiplantae</taxon>
        <taxon>Streptophyta</taxon>
        <taxon>Embryophyta</taxon>
        <taxon>Tracheophyta</taxon>
        <taxon>Spermatophyta</taxon>
        <taxon>Magnoliopsida</taxon>
        <taxon>eudicotyledons</taxon>
        <taxon>Gunneridae</taxon>
        <taxon>Pentapetalae</taxon>
        <taxon>rosids</taxon>
        <taxon>fabids</taxon>
        <taxon>Fabales</taxon>
        <taxon>Fabaceae</taxon>
        <taxon>Papilionoideae</taxon>
        <taxon>50 kb inversion clade</taxon>
        <taxon>NPAAA clade</taxon>
        <taxon>indigoferoid/millettioid clade</taxon>
        <taxon>Phaseoleae</taxon>
        <taxon>Vigna</taxon>
    </lineage>
</organism>
<dbReference type="Proteomes" id="UP001374535">
    <property type="component" value="Chromosome 9"/>
</dbReference>
<accession>A0AAQ3MXD2</accession>
<dbReference type="InterPro" id="IPR004242">
    <property type="entry name" value="Transposase_21"/>
</dbReference>
<feature type="compositionally biased region" description="Acidic residues" evidence="1">
    <location>
        <begin position="994"/>
        <end position="1018"/>
    </location>
</feature>
<dbReference type="PANTHER" id="PTHR10775:SF193">
    <property type="entry name" value="DUF4216 DOMAIN-CONTAINING PROTEIN"/>
    <property type="match status" value="1"/>
</dbReference>
<dbReference type="Pfam" id="PF13960">
    <property type="entry name" value="DUF4218"/>
    <property type="match status" value="1"/>
</dbReference>
<evidence type="ECO:0000313" key="5">
    <source>
        <dbReference type="Proteomes" id="UP001374535"/>
    </source>
</evidence>
<feature type="region of interest" description="Disordered" evidence="1">
    <location>
        <begin position="984"/>
        <end position="1026"/>
    </location>
</feature>
<evidence type="ECO:0000256" key="1">
    <source>
        <dbReference type="SAM" id="MobiDB-lite"/>
    </source>
</evidence>
<keyword evidence="5" id="KW-1185">Reference proteome</keyword>
<name>A0AAQ3MXD2_VIGMU</name>
<gene>
    <name evidence="4" type="ORF">V8G54_030610</name>
</gene>
<dbReference type="AlphaFoldDB" id="A0AAQ3MXD2"/>
<dbReference type="InterPro" id="IPR025452">
    <property type="entry name" value="DUF4218"/>
</dbReference>
<evidence type="ECO:0000313" key="4">
    <source>
        <dbReference type="EMBL" id="WVY98459.1"/>
    </source>
</evidence>